<evidence type="ECO:0000313" key="2">
    <source>
        <dbReference type="Proteomes" id="UP001176941"/>
    </source>
</evidence>
<reference evidence="1" key="1">
    <citation type="submission" date="2023-04" db="EMBL/GenBank/DDBJ databases">
        <authorList>
            <consortium name="ELIXIR-Norway"/>
        </authorList>
    </citation>
    <scope>NUCLEOTIDE SEQUENCE [LARGE SCALE GENOMIC DNA]</scope>
</reference>
<organism evidence="1 2">
    <name type="scientific">Rangifer tarandus platyrhynchus</name>
    <name type="common">Svalbard reindeer</name>
    <dbReference type="NCBI Taxonomy" id="3082113"/>
    <lineage>
        <taxon>Eukaryota</taxon>
        <taxon>Metazoa</taxon>
        <taxon>Chordata</taxon>
        <taxon>Craniata</taxon>
        <taxon>Vertebrata</taxon>
        <taxon>Euteleostomi</taxon>
        <taxon>Mammalia</taxon>
        <taxon>Eutheria</taxon>
        <taxon>Laurasiatheria</taxon>
        <taxon>Artiodactyla</taxon>
        <taxon>Ruminantia</taxon>
        <taxon>Pecora</taxon>
        <taxon>Cervidae</taxon>
        <taxon>Odocoileinae</taxon>
        <taxon>Rangifer</taxon>
    </lineage>
</organism>
<proteinExistence type="predicted"/>
<sequence>MRLVVVPTSQKCLEDRVRPYIKHQHSICVQRRRLGVQPGNHRRIHIGDGGLNFPAVSSFFLAFQHPFPTSLVTISHFSFQFKKLPLHILSLCDSSVAVSTTIPTSVSGTRVQPVRGCECLLQDLYWNRRREKHLFFPGLLLCQDAQ</sequence>
<protein>
    <submittedName>
        <fullName evidence="1">Uncharacterized protein</fullName>
    </submittedName>
</protein>
<accession>A0ABN8XNY2</accession>
<evidence type="ECO:0000313" key="1">
    <source>
        <dbReference type="EMBL" id="CAI9151120.1"/>
    </source>
</evidence>
<gene>
    <name evidence="1" type="ORF">MRATA1EN1_LOCUS82</name>
</gene>
<dbReference type="Proteomes" id="UP001176941">
    <property type="component" value="Chromosome 1"/>
</dbReference>
<name>A0ABN8XNY2_RANTA</name>
<keyword evidence="2" id="KW-1185">Reference proteome</keyword>
<dbReference type="EMBL" id="OX459937">
    <property type="protein sequence ID" value="CAI9151120.1"/>
    <property type="molecule type" value="Genomic_DNA"/>
</dbReference>